<dbReference type="AlphaFoldDB" id="A0AAW2V991"/>
<organism evidence="3">
    <name type="scientific">Sesamum radiatum</name>
    <name type="common">Black benniseed</name>
    <dbReference type="NCBI Taxonomy" id="300843"/>
    <lineage>
        <taxon>Eukaryota</taxon>
        <taxon>Viridiplantae</taxon>
        <taxon>Streptophyta</taxon>
        <taxon>Embryophyta</taxon>
        <taxon>Tracheophyta</taxon>
        <taxon>Spermatophyta</taxon>
        <taxon>Magnoliopsida</taxon>
        <taxon>eudicotyledons</taxon>
        <taxon>Gunneridae</taxon>
        <taxon>Pentapetalae</taxon>
        <taxon>asterids</taxon>
        <taxon>lamiids</taxon>
        <taxon>Lamiales</taxon>
        <taxon>Pedaliaceae</taxon>
        <taxon>Sesamum</taxon>
    </lineage>
</organism>
<sequence>MEKEERRRKIIARGTDRLALITGRIQTLDPEPITKCSSFTANRQDRYPPPTHARSSSEPLTANDEELFRDVIDRSGGDYLSDTVMRHANRQDVAKGNDSESRASNLLKLEQKEVATLTSDNVNLHEKLFSFYLGSITLKEINFGIISSEDTRVMCSVAIAILVVLSHVTLPHDVAKPKSLIAYRPIFVVLLTDMFILAAKLAPYAQIRKEDKEPQVEENGGVENWGGAVQLLEMGVVLHQTVRVSLIDFSFLLGDCCMWPFPDMKLAPLKSGPD</sequence>
<gene>
    <name evidence="3" type="ORF">Sradi_1040300</name>
</gene>
<dbReference type="EMBL" id="JACGWJ010000004">
    <property type="protein sequence ID" value="KAL0425055.1"/>
    <property type="molecule type" value="Genomic_DNA"/>
</dbReference>
<evidence type="ECO:0000256" key="1">
    <source>
        <dbReference type="SAM" id="MobiDB-lite"/>
    </source>
</evidence>
<dbReference type="PANTHER" id="PTHR35469">
    <property type="entry name" value="TRANSMEMBRANE PROTEIN"/>
    <property type="match status" value="1"/>
</dbReference>
<evidence type="ECO:0000313" key="3">
    <source>
        <dbReference type="EMBL" id="KAL0425055.1"/>
    </source>
</evidence>
<reference evidence="3" key="1">
    <citation type="submission" date="2020-06" db="EMBL/GenBank/DDBJ databases">
        <authorList>
            <person name="Li T."/>
            <person name="Hu X."/>
            <person name="Zhang T."/>
            <person name="Song X."/>
            <person name="Zhang H."/>
            <person name="Dai N."/>
            <person name="Sheng W."/>
            <person name="Hou X."/>
            <person name="Wei L."/>
        </authorList>
    </citation>
    <scope>NUCLEOTIDE SEQUENCE</scope>
    <source>
        <strain evidence="3">G02</strain>
        <tissue evidence="3">Leaf</tissue>
    </source>
</reference>
<keyword evidence="2" id="KW-0472">Membrane</keyword>
<protein>
    <recommendedName>
        <fullName evidence="4">DUF4408 domain-containing protein</fullName>
    </recommendedName>
</protein>
<feature type="transmembrane region" description="Helical" evidence="2">
    <location>
        <begin position="153"/>
        <end position="170"/>
    </location>
</feature>
<evidence type="ECO:0008006" key="4">
    <source>
        <dbReference type="Google" id="ProtNLM"/>
    </source>
</evidence>
<evidence type="ECO:0000256" key="2">
    <source>
        <dbReference type="SAM" id="Phobius"/>
    </source>
</evidence>
<proteinExistence type="predicted"/>
<name>A0AAW2V991_SESRA</name>
<dbReference type="PANTHER" id="PTHR35469:SF5">
    <property type="entry name" value="TRANSMEMBRANE PROTEIN"/>
    <property type="match status" value="1"/>
</dbReference>
<accession>A0AAW2V991</accession>
<feature type="transmembrane region" description="Helical" evidence="2">
    <location>
        <begin position="182"/>
        <end position="202"/>
    </location>
</feature>
<reference evidence="3" key="2">
    <citation type="journal article" date="2024" name="Plant">
        <title>Genomic evolution and insights into agronomic trait innovations of Sesamum species.</title>
        <authorList>
            <person name="Miao H."/>
            <person name="Wang L."/>
            <person name="Qu L."/>
            <person name="Liu H."/>
            <person name="Sun Y."/>
            <person name="Le M."/>
            <person name="Wang Q."/>
            <person name="Wei S."/>
            <person name="Zheng Y."/>
            <person name="Lin W."/>
            <person name="Duan Y."/>
            <person name="Cao H."/>
            <person name="Xiong S."/>
            <person name="Wang X."/>
            <person name="Wei L."/>
            <person name="Li C."/>
            <person name="Ma Q."/>
            <person name="Ju M."/>
            <person name="Zhao R."/>
            <person name="Li G."/>
            <person name="Mu C."/>
            <person name="Tian Q."/>
            <person name="Mei H."/>
            <person name="Zhang T."/>
            <person name="Gao T."/>
            <person name="Zhang H."/>
        </authorList>
    </citation>
    <scope>NUCLEOTIDE SEQUENCE</scope>
    <source>
        <strain evidence="3">G02</strain>
    </source>
</reference>
<keyword evidence="2" id="KW-1133">Transmembrane helix</keyword>
<comment type="caution">
    <text evidence="3">The sequence shown here is derived from an EMBL/GenBank/DDBJ whole genome shotgun (WGS) entry which is preliminary data.</text>
</comment>
<feature type="region of interest" description="Disordered" evidence="1">
    <location>
        <begin position="39"/>
        <end position="60"/>
    </location>
</feature>
<keyword evidence="2" id="KW-0812">Transmembrane</keyword>